<keyword evidence="3" id="KW-1185">Reference proteome</keyword>
<dbReference type="Gene3D" id="3.30.2140.10">
    <property type="entry name" value="Arylamine N-acetyltransferase"/>
    <property type="match status" value="1"/>
</dbReference>
<dbReference type="Pfam" id="PF00797">
    <property type="entry name" value="Acetyltransf_2"/>
    <property type="match status" value="1"/>
</dbReference>
<proteinExistence type="inferred from homology"/>
<protein>
    <submittedName>
        <fullName evidence="2">N-hydroxyarylamine O-acetyltransferase</fullName>
        <ecNumber evidence="2">2.3.1.118</ecNumber>
    </submittedName>
</protein>
<dbReference type="EMBL" id="JACHNH010000001">
    <property type="protein sequence ID" value="MBB4764817.1"/>
    <property type="molecule type" value="Genomic_DNA"/>
</dbReference>
<dbReference type="AlphaFoldDB" id="A0A7W7I1P7"/>
<keyword evidence="2" id="KW-0012">Acyltransferase</keyword>
<evidence type="ECO:0000313" key="3">
    <source>
        <dbReference type="Proteomes" id="UP000578112"/>
    </source>
</evidence>
<evidence type="ECO:0000313" key="2">
    <source>
        <dbReference type="EMBL" id="MBB4764817.1"/>
    </source>
</evidence>
<dbReference type="Gene3D" id="2.40.128.150">
    <property type="entry name" value="Cysteine proteinases"/>
    <property type="match status" value="1"/>
</dbReference>
<dbReference type="SUPFAM" id="SSF54001">
    <property type="entry name" value="Cysteine proteinases"/>
    <property type="match status" value="1"/>
</dbReference>
<dbReference type="PANTHER" id="PTHR11786">
    <property type="entry name" value="N-HYDROXYARYLAMINE O-ACETYLTRANSFERASE"/>
    <property type="match status" value="1"/>
</dbReference>
<sequence length="292" mass="32305">MTEKNHDFDLDGYLRRIGWRGAYAADSATLRAVHRAHALSIPFENMDVFLFHSVPPLALSALEEKVLRGRRGGSCYEHNTLLAAALRSIGFRVTYLTGRVLALALGQSRLPRTHMLLLVHVPGEQVPYLADVGFGLPTALLQAVPLLDGVESVQDGRRFRLYRTPRTGLADAWVLQTLRPSAWVEQYEFTLEPFEEIDISVINWHVATNPVSPARQDLYVGIARPDGHLGLAGRKLFKFNADGTREQRVLGSQEELARVLADEFAIDVPDGARWPAWPAEPVPAGAGRGCTP</sequence>
<accession>A0A7W7I1P7</accession>
<name>A0A7W7I1P7_9ACTN</name>
<organism evidence="2 3">
    <name type="scientific">Actinoplanes digitatis</name>
    <dbReference type="NCBI Taxonomy" id="1868"/>
    <lineage>
        <taxon>Bacteria</taxon>
        <taxon>Bacillati</taxon>
        <taxon>Actinomycetota</taxon>
        <taxon>Actinomycetes</taxon>
        <taxon>Micromonosporales</taxon>
        <taxon>Micromonosporaceae</taxon>
        <taxon>Actinoplanes</taxon>
    </lineage>
</organism>
<evidence type="ECO:0000256" key="1">
    <source>
        <dbReference type="ARBA" id="ARBA00006547"/>
    </source>
</evidence>
<comment type="similarity">
    <text evidence="1">Belongs to the arylamine N-acetyltransferase family.</text>
</comment>
<reference evidence="2 3" key="1">
    <citation type="submission" date="2020-08" db="EMBL/GenBank/DDBJ databases">
        <title>Sequencing the genomes of 1000 actinobacteria strains.</title>
        <authorList>
            <person name="Klenk H.-P."/>
        </authorList>
    </citation>
    <scope>NUCLEOTIDE SEQUENCE [LARGE SCALE GENOMIC DNA]</scope>
    <source>
        <strain evidence="2 3">DSM 43149</strain>
    </source>
</reference>
<comment type="caution">
    <text evidence="2">The sequence shown here is derived from an EMBL/GenBank/DDBJ whole genome shotgun (WGS) entry which is preliminary data.</text>
</comment>
<dbReference type="GO" id="GO:0046990">
    <property type="term" value="F:N-hydroxyarylamine O-acetyltransferase activity"/>
    <property type="evidence" value="ECO:0007669"/>
    <property type="project" value="UniProtKB-EC"/>
</dbReference>
<dbReference type="InterPro" id="IPR001447">
    <property type="entry name" value="Arylamine_N-AcTrfase"/>
</dbReference>
<dbReference type="RefSeq" id="WP_184995965.1">
    <property type="nucleotide sequence ID" value="NZ_BOMK01000003.1"/>
</dbReference>
<keyword evidence="2" id="KW-0808">Transferase</keyword>
<dbReference type="PANTHER" id="PTHR11786:SF0">
    <property type="entry name" value="ARYLAMINE N-ACETYLTRANSFERASE 4-RELATED"/>
    <property type="match status" value="1"/>
</dbReference>
<gene>
    <name evidence="2" type="ORF">BJ971_005373</name>
</gene>
<dbReference type="InterPro" id="IPR038765">
    <property type="entry name" value="Papain-like_cys_pep_sf"/>
</dbReference>
<dbReference type="Proteomes" id="UP000578112">
    <property type="component" value="Unassembled WGS sequence"/>
</dbReference>
<dbReference type="EC" id="2.3.1.118" evidence="2"/>